<dbReference type="Pfam" id="PF02463">
    <property type="entry name" value="SMC_N"/>
    <property type="match status" value="1"/>
</dbReference>
<feature type="region of interest" description="Disordered" evidence="5">
    <location>
        <begin position="1"/>
        <end position="22"/>
    </location>
</feature>
<evidence type="ECO:0000256" key="3">
    <source>
        <dbReference type="ARBA" id="ARBA00023054"/>
    </source>
</evidence>
<dbReference type="InterPro" id="IPR027417">
    <property type="entry name" value="P-loop_NTPase"/>
</dbReference>
<dbReference type="EMBL" id="CM000649">
    <property type="protein sequence ID" value="EED88950.1"/>
    <property type="molecule type" value="Genomic_DNA"/>
</dbReference>
<comment type="similarity">
    <text evidence="1">Belongs to the SMC family. SMC5 subfamily.</text>
</comment>
<dbReference type="STRING" id="35128.B8CCG7"/>
<evidence type="ECO:0000313" key="8">
    <source>
        <dbReference type="Proteomes" id="UP000001449"/>
    </source>
</evidence>
<dbReference type="GeneID" id="7452687"/>
<evidence type="ECO:0000256" key="2">
    <source>
        <dbReference type="ARBA" id="ARBA00018687"/>
    </source>
</evidence>
<keyword evidence="3 4" id="KW-0175">Coiled coil</keyword>
<proteinExistence type="inferred from homology"/>
<dbReference type="PANTHER" id="PTHR45916">
    <property type="entry name" value="STRUCTURAL MAINTENANCE OF CHROMOSOMES PROTEIN 5"/>
    <property type="match status" value="1"/>
</dbReference>
<gene>
    <name evidence="7" type="ORF">THAPSDRAFT_9851</name>
</gene>
<name>B8CCG7_THAPS</name>
<evidence type="ECO:0000256" key="1">
    <source>
        <dbReference type="ARBA" id="ARBA00010171"/>
    </source>
</evidence>
<dbReference type="KEGG" id="tps:THAPSDRAFT_9851"/>
<dbReference type="InterPro" id="IPR003395">
    <property type="entry name" value="RecF/RecN/SMC_N"/>
</dbReference>
<dbReference type="AlphaFoldDB" id="B8CCG7"/>
<dbReference type="PaxDb" id="35128-Thaps9851"/>
<dbReference type="HOGENOM" id="CLU_004969_2_0_1"/>
<dbReference type="GO" id="GO:0000724">
    <property type="term" value="P:double-strand break repair via homologous recombination"/>
    <property type="evidence" value="ECO:0000318"/>
    <property type="project" value="GO_Central"/>
</dbReference>
<accession>B8CCG7</accession>
<evidence type="ECO:0000313" key="7">
    <source>
        <dbReference type="EMBL" id="EED88950.1"/>
    </source>
</evidence>
<dbReference type="RefSeq" id="XP_002293941.1">
    <property type="nucleotide sequence ID" value="XM_002293905.1"/>
</dbReference>
<dbReference type="Gene3D" id="3.40.50.300">
    <property type="entry name" value="P-loop containing nucleotide triphosphate hydrolases"/>
    <property type="match status" value="2"/>
</dbReference>
<reference evidence="7 8" key="2">
    <citation type="journal article" date="2008" name="Nature">
        <title>The Phaeodactylum genome reveals the evolutionary history of diatom genomes.</title>
        <authorList>
            <person name="Bowler C."/>
            <person name="Allen A.E."/>
            <person name="Badger J.H."/>
            <person name="Grimwood J."/>
            <person name="Jabbari K."/>
            <person name="Kuo A."/>
            <person name="Maheswari U."/>
            <person name="Martens C."/>
            <person name="Maumus F."/>
            <person name="Otillar R.P."/>
            <person name="Rayko E."/>
            <person name="Salamov A."/>
            <person name="Vandepoele K."/>
            <person name="Beszteri B."/>
            <person name="Gruber A."/>
            <person name="Heijde M."/>
            <person name="Katinka M."/>
            <person name="Mock T."/>
            <person name="Valentin K."/>
            <person name="Verret F."/>
            <person name="Berges J.A."/>
            <person name="Brownlee C."/>
            <person name="Cadoret J.P."/>
            <person name="Chiovitti A."/>
            <person name="Choi C.J."/>
            <person name="Coesel S."/>
            <person name="De Martino A."/>
            <person name="Detter J.C."/>
            <person name="Durkin C."/>
            <person name="Falciatore A."/>
            <person name="Fournet J."/>
            <person name="Haruta M."/>
            <person name="Huysman M.J."/>
            <person name="Jenkins B.D."/>
            <person name="Jiroutova K."/>
            <person name="Jorgensen R.E."/>
            <person name="Joubert Y."/>
            <person name="Kaplan A."/>
            <person name="Kroger N."/>
            <person name="Kroth P.G."/>
            <person name="La Roche J."/>
            <person name="Lindquist E."/>
            <person name="Lommer M."/>
            <person name="Martin-Jezequel V."/>
            <person name="Lopez P.J."/>
            <person name="Lucas S."/>
            <person name="Mangogna M."/>
            <person name="McGinnis K."/>
            <person name="Medlin L.K."/>
            <person name="Montsant A."/>
            <person name="Oudot-Le Secq M.P."/>
            <person name="Napoli C."/>
            <person name="Obornik M."/>
            <person name="Parker M.S."/>
            <person name="Petit J.L."/>
            <person name="Porcel B.M."/>
            <person name="Poulsen N."/>
            <person name="Robison M."/>
            <person name="Rychlewski L."/>
            <person name="Rynearson T.A."/>
            <person name="Schmutz J."/>
            <person name="Shapiro H."/>
            <person name="Siaut M."/>
            <person name="Stanley M."/>
            <person name="Sussman M.R."/>
            <person name="Taylor A.R."/>
            <person name="Vardi A."/>
            <person name="von Dassow P."/>
            <person name="Vyverman W."/>
            <person name="Willis A."/>
            <person name="Wyrwicz L.S."/>
            <person name="Rokhsar D.S."/>
            <person name="Weissenbach J."/>
            <person name="Armbrust E.V."/>
            <person name="Green B.R."/>
            <person name="Van de Peer Y."/>
            <person name="Grigoriev I.V."/>
        </authorList>
    </citation>
    <scope>NUCLEOTIDE SEQUENCE [LARGE SCALE GENOMIC DNA]</scope>
    <source>
        <strain evidence="7 8">CCMP1335</strain>
    </source>
</reference>
<dbReference type="PANTHER" id="PTHR45916:SF1">
    <property type="entry name" value="STRUCTURAL MAINTENANCE OF CHROMOSOMES PROTEIN 5"/>
    <property type="match status" value="1"/>
</dbReference>
<dbReference type="SUPFAM" id="SSF52540">
    <property type="entry name" value="P-loop containing nucleoside triphosphate hydrolases"/>
    <property type="match status" value="2"/>
</dbReference>
<dbReference type="Proteomes" id="UP000001449">
    <property type="component" value="Chromosome 14"/>
</dbReference>
<dbReference type="eggNOG" id="KOG0979">
    <property type="taxonomic scope" value="Eukaryota"/>
</dbReference>
<evidence type="ECO:0000259" key="6">
    <source>
        <dbReference type="Pfam" id="PF02463"/>
    </source>
</evidence>
<reference evidence="7 8" key="1">
    <citation type="journal article" date="2004" name="Science">
        <title>The genome of the diatom Thalassiosira pseudonana: ecology, evolution, and metabolism.</title>
        <authorList>
            <person name="Armbrust E.V."/>
            <person name="Berges J.A."/>
            <person name="Bowler C."/>
            <person name="Green B.R."/>
            <person name="Martinez D."/>
            <person name="Putnam N.H."/>
            <person name="Zhou S."/>
            <person name="Allen A.E."/>
            <person name="Apt K.E."/>
            <person name="Bechner M."/>
            <person name="Brzezinski M.A."/>
            <person name="Chaal B.K."/>
            <person name="Chiovitti A."/>
            <person name="Davis A.K."/>
            <person name="Demarest M.S."/>
            <person name="Detter J.C."/>
            <person name="Glavina T."/>
            <person name="Goodstein D."/>
            <person name="Hadi M.Z."/>
            <person name="Hellsten U."/>
            <person name="Hildebrand M."/>
            <person name="Jenkins B.D."/>
            <person name="Jurka J."/>
            <person name="Kapitonov V.V."/>
            <person name="Kroger N."/>
            <person name="Lau W.W."/>
            <person name="Lane T.W."/>
            <person name="Larimer F.W."/>
            <person name="Lippmeier J.C."/>
            <person name="Lucas S."/>
            <person name="Medina M."/>
            <person name="Montsant A."/>
            <person name="Obornik M."/>
            <person name="Parker M.S."/>
            <person name="Palenik B."/>
            <person name="Pazour G.J."/>
            <person name="Richardson P.M."/>
            <person name="Rynearson T.A."/>
            <person name="Saito M.A."/>
            <person name="Schwartz D.C."/>
            <person name="Thamatrakoln K."/>
            <person name="Valentin K."/>
            <person name="Vardi A."/>
            <person name="Wilkerson F.P."/>
            <person name="Rokhsar D.S."/>
        </authorList>
    </citation>
    <scope>NUCLEOTIDE SEQUENCE [LARGE SCALE GENOMIC DNA]</scope>
    <source>
        <strain evidence="7 8">CCMP1335</strain>
    </source>
</reference>
<dbReference type="GO" id="GO:0030915">
    <property type="term" value="C:Smc5-Smc6 complex"/>
    <property type="evidence" value="ECO:0000318"/>
    <property type="project" value="GO_Central"/>
</dbReference>
<protein>
    <recommendedName>
        <fullName evidence="2">Structural maintenance of chromosomes protein 5</fullName>
    </recommendedName>
</protein>
<dbReference type="FunCoup" id="B8CCG7">
    <property type="interactions" value="504"/>
</dbReference>
<feature type="compositionally biased region" description="Basic and acidic residues" evidence="5">
    <location>
        <begin position="9"/>
        <end position="22"/>
    </location>
</feature>
<dbReference type="OMA" id="RFWTSQP"/>
<evidence type="ECO:0000256" key="4">
    <source>
        <dbReference type="SAM" id="Coils"/>
    </source>
</evidence>
<feature type="coiled-coil region" evidence="4">
    <location>
        <begin position="213"/>
        <end position="432"/>
    </location>
</feature>
<organism evidence="7 8">
    <name type="scientific">Thalassiosira pseudonana</name>
    <name type="common">Marine diatom</name>
    <name type="synonym">Cyclotella nana</name>
    <dbReference type="NCBI Taxonomy" id="35128"/>
    <lineage>
        <taxon>Eukaryota</taxon>
        <taxon>Sar</taxon>
        <taxon>Stramenopiles</taxon>
        <taxon>Ochrophyta</taxon>
        <taxon>Bacillariophyta</taxon>
        <taxon>Coscinodiscophyceae</taxon>
        <taxon>Thalassiosirophycidae</taxon>
        <taxon>Thalassiosirales</taxon>
        <taxon>Thalassiosiraceae</taxon>
        <taxon>Thalassiosira</taxon>
    </lineage>
</organism>
<feature type="coiled-coil region" evidence="4">
    <location>
        <begin position="786"/>
        <end position="830"/>
    </location>
</feature>
<keyword evidence="8" id="KW-1185">Reference proteome</keyword>
<dbReference type="GO" id="GO:0003697">
    <property type="term" value="F:single-stranded DNA binding"/>
    <property type="evidence" value="ECO:0000318"/>
    <property type="project" value="GO_Central"/>
</dbReference>
<feature type="coiled-coil region" evidence="4">
    <location>
        <begin position="900"/>
        <end position="927"/>
    </location>
</feature>
<dbReference type="InParanoid" id="B8CCG7"/>
<evidence type="ECO:0000256" key="5">
    <source>
        <dbReference type="SAM" id="MobiDB-lite"/>
    </source>
</evidence>
<sequence length="1127" mass="127951">MTAADALDEIERLSPEERDSHYKPGSIKRVKLKNFLTYDAVEFFPGPRLNVVVGPNGTGKSTILCAICLGLGGQPPLLGRADDARLFIKHEKDEATVEIELAPLEGKPVHVFKRVIDRAKGSESGKGAGASAYFINGHKATLKDLKKIVTEVYKISIDNLCTFLPQDKVGNFSGFDKQALLIETEKSLSEHLYNTHMDLIKLEKELGDSGNNADQVQADLDEEMKQNAKLEDELKKLEEREGLIERVELLKMKRTWMIFDAKREETKLLKEMRESLKKQKKEAERGMKPIAEKHAEMEGEVNRIKSRYNTLEKKLKQDRKTFDDCNSKSANYGDAIENAIAEYQNIEAEQRRAERELEKQRARLEDLETEFKEFPDAAELEKEIAVSQRELRDTKKKIDDIKRRMRDLAEDSEVATNRRDNAARELEKVKDEKKIRLNRLFGVAKNLQEAYQFVDQNRKMFRRPVWGPVGAEVQPKSEAAAAFLEQHVSNASWKAFVVECKEDYDLLYREIRQKRKIPINIITVPVGGKLDKVDRPYSKEKFEVLKREHGFEYYLDESFTAPDAIVAALQLRHSTDKVLVGGSNVQKSIDKKDLMEFLTIREPHDSRSGKMTACFCFTSNGTPWKYTLAPSRYSGEIGTDTAQIPPAKLLRPGTDPSVKDELAATITEAEETIARVKPQLEEGREEINELTEHGQGAGARFKEAKKAKADQKQFAMKLDNQRDKVGEAEENASRDNVREKGKLIAKIKKLVETNITMSETAAKAHNECLKATRTLIGVKMTEDGLVESLRKLVDALEEKKAESADLANKYKEADQQYNEKKNLLKKLLDEAQRIAPKSDEELHEKLQADDLPTELPVLEEELDEAETKVQGTVDNPHLRKEVEMRKAKIEALQAQLDGMVGEKDSALSQLEQKLERWEASLTNIVTKVNSKFSAYMKEVGCAGEVRLYTGDKNVTENDDDSKVKYSFKNWGIEILVKFREASSLQVLSAQTHSGGERSVSTIMYLMGLQNLMSSPFRCVDEINQGLDERNERLVFKRIVQNSTKAAKNTPNDHCGQYFLITPKLLPNLDGMENENITVLFVFSGPNNFGNYLDWNVDKFIAEKRKFLTRGEGNDDGEGRVAKKNRSR</sequence>
<feature type="domain" description="RecF/RecN/SMC N-terminal" evidence="6">
    <location>
        <begin position="27"/>
        <end position="1044"/>
    </location>
</feature>
<dbReference type="GO" id="GO:0005634">
    <property type="term" value="C:nucleus"/>
    <property type="evidence" value="ECO:0000318"/>
    <property type="project" value="GO_Central"/>
</dbReference>